<dbReference type="InterPro" id="IPR003593">
    <property type="entry name" value="AAA+_ATPase"/>
</dbReference>
<name>A0A3B1A477_9ZZZZ</name>
<dbReference type="SUPFAM" id="SSF52540">
    <property type="entry name" value="P-loop containing nucleoside triphosphate hydrolases"/>
    <property type="match status" value="1"/>
</dbReference>
<gene>
    <name evidence="2" type="ORF">MNBD_GAMMA17-390</name>
</gene>
<dbReference type="PANTHER" id="PTHR40396">
    <property type="entry name" value="ATPASE-LIKE PROTEIN"/>
    <property type="match status" value="1"/>
</dbReference>
<organism evidence="2">
    <name type="scientific">hydrothermal vent metagenome</name>
    <dbReference type="NCBI Taxonomy" id="652676"/>
    <lineage>
        <taxon>unclassified sequences</taxon>
        <taxon>metagenomes</taxon>
        <taxon>ecological metagenomes</taxon>
    </lineage>
</organism>
<dbReference type="SMART" id="SM00382">
    <property type="entry name" value="AAA"/>
    <property type="match status" value="1"/>
</dbReference>
<proteinExistence type="predicted"/>
<feature type="domain" description="AAA+ ATPase" evidence="1">
    <location>
        <begin position="89"/>
        <end position="451"/>
    </location>
</feature>
<evidence type="ECO:0000259" key="1">
    <source>
        <dbReference type="SMART" id="SM00382"/>
    </source>
</evidence>
<dbReference type="GO" id="GO:0005524">
    <property type="term" value="F:ATP binding"/>
    <property type="evidence" value="ECO:0007669"/>
    <property type="project" value="InterPro"/>
</dbReference>
<dbReference type="PANTHER" id="PTHR40396:SF1">
    <property type="entry name" value="ATPASE AAA-TYPE CORE DOMAIN-CONTAINING PROTEIN"/>
    <property type="match status" value="1"/>
</dbReference>
<protein>
    <recommendedName>
        <fullName evidence="1">AAA+ ATPase domain-containing protein</fullName>
    </recommendedName>
</protein>
<dbReference type="GO" id="GO:0016887">
    <property type="term" value="F:ATP hydrolysis activity"/>
    <property type="evidence" value="ECO:0007669"/>
    <property type="project" value="InterPro"/>
</dbReference>
<dbReference type="InterPro" id="IPR027417">
    <property type="entry name" value="P-loop_NTPase"/>
</dbReference>
<sequence>MALLHNPKNVLSFRQFRENIARSSLIVAKHYLKQTNWRDLIAKNMIISFSVSNFRSFSSEETLSLVSIKRLAGQHDNHTVPIPDSREEVLKTSVIYGANGAGKSNLFKALSHLKTAILKPRKKNSGTGRDVFRFADESNTPSGFDLQFIASGKVYRYGFKMDDHRILEEWLVNVAGNKERIVYERITDNKGKVIIEAPGLKSEGEKLNALVTVGGLQNQLFLATILATLDTADISKQLKSIFTWFSKDLTLISPDSSFGSLGHLLANDEKFCEFAGEFLKASSTGINYLNVTKKEISEDELRSLLPEHVTSRLLEEINDDEDQTAVLMIDEGKELLIEKSDENHFYSITIQASHSGHAGHSIPLDLSEESDGTRRLLNLIPALHHLRKKGAVYFIDEIDRSMHPILAWKFLEFFLKSCEGSQQQVIVTTHESNLLDLSLLRRDEIWFVEKDANSSSRLYSMSDFKVRNDLEIRKHYLQGRFGAIPFLGNLDNLLTVEQGQ</sequence>
<evidence type="ECO:0000313" key="2">
    <source>
        <dbReference type="EMBL" id="VAW87706.1"/>
    </source>
</evidence>
<dbReference type="Pfam" id="PF13304">
    <property type="entry name" value="AAA_21"/>
    <property type="match status" value="2"/>
</dbReference>
<dbReference type="InterPro" id="IPR003959">
    <property type="entry name" value="ATPase_AAA_core"/>
</dbReference>
<dbReference type="AlphaFoldDB" id="A0A3B1A477"/>
<dbReference type="Gene3D" id="3.40.50.300">
    <property type="entry name" value="P-loop containing nucleotide triphosphate hydrolases"/>
    <property type="match status" value="1"/>
</dbReference>
<dbReference type="EMBL" id="UOFQ01000071">
    <property type="protein sequence ID" value="VAW87706.1"/>
    <property type="molecule type" value="Genomic_DNA"/>
</dbReference>
<accession>A0A3B1A477</accession>
<reference evidence="2" key="1">
    <citation type="submission" date="2018-06" db="EMBL/GenBank/DDBJ databases">
        <authorList>
            <person name="Zhirakovskaya E."/>
        </authorList>
    </citation>
    <scope>NUCLEOTIDE SEQUENCE</scope>
</reference>